<dbReference type="GeneID" id="17298051"/>
<reference evidence="2 4" key="1">
    <citation type="journal article" date="2012" name="Nature">
        <title>Algal genomes reveal evolutionary mosaicism and the fate of nucleomorphs.</title>
        <authorList>
            <consortium name="DOE Joint Genome Institute"/>
            <person name="Curtis B.A."/>
            <person name="Tanifuji G."/>
            <person name="Burki F."/>
            <person name="Gruber A."/>
            <person name="Irimia M."/>
            <person name="Maruyama S."/>
            <person name="Arias M.C."/>
            <person name="Ball S.G."/>
            <person name="Gile G.H."/>
            <person name="Hirakawa Y."/>
            <person name="Hopkins J.F."/>
            <person name="Kuo A."/>
            <person name="Rensing S.A."/>
            <person name="Schmutz J."/>
            <person name="Symeonidi A."/>
            <person name="Elias M."/>
            <person name="Eveleigh R.J."/>
            <person name="Herman E.K."/>
            <person name="Klute M.J."/>
            <person name="Nakayama T."/>
            <person name="Obornik M."/>
            <person name="Reyes-Prieto A."/>
            <person name="Armbrust E.V."/>
            <person name="Aves S.J."/>
            <person name="Beiko R.G."/>
            <person name="Coutinho P."/>
            <person name="Dacks J.B."/>
            <person name="Durnford D.G."/>
            <person name="Fast N.M."/>
            <person name="Green B.R."/>
            <person name="Grisdale C.J."/>
            <person name="Hempel F."/>
            <person name="Henrissat B."/>
            <person name="Hoppner M.P."/>
            <person name="Ishida K."/>
            <person name="Kim E."/>
            <person name="Koreny L."/>
            <person name="Kroth P.G."/>
            <person name="Liu Y."/>
            <person name="Malik S.B."/>
            <person name="Maier U.G."/>
            <person name="McRose D."/>
            <person name="Mock T."/>
            <person name="Neilson J.A."/>
            <person name="Onodera N.T."/>
            <person name="Poole A.M."/>
            <person name="Pritham E.J."/>
            <person name="Richards T.A."/>
            <person name="Rocap G."/>
            <person name="Roy S.W."/>
            <person name="Sarai C."/>
            <person name="Schaack S."/>
            <person name="Shirato S."/>
            <person name="Slamovits C.H."/>
            <person name="Spencer D.F."/>
            <person name="Suzuki S."/>
            <person name="Worden A.Z."/>
            <person name="Zauner S."/>
            <person name="Barry K."/>
            <person name="Bell C."/>
            <person name="Bharti A.K."/>
            <person name="Crow J.A."/>
            <person name="Grimwood J."/>
            <person name="Kramer R."/>
            <person name="Lindquist E."/>
            <person name="Lucas S."/>
            <person name="Salamov A."/>
            <person name="McFadden G.I."/>
            <person name="Lane C.E."/>
            <person name="Keeling P.J."/>
            <person name="Gray M.W."/>
            <person name="Grigoriev I.V."/>
            <person name="Archibald J.M."/>
        </authorList>
    </citation>
    <scope>NUCLEOTIDE SEQUENCE</scope>
    <source>
        <strain evidence="2 4">CCMP2712</strain>
    </source>
</reference>
<reference evidence="4" key="2">
    <citation type="submission" date="2012-11" db="EMBL/GenBank/DDBJ databases">
        <authorList>
            <person name="Kuo A."/>
            <person name="Curtis B.A."/>
            <person name="Tanifuji G."/>
            <person name="Burki F."/>
            <person name="Gruber A."/>
            <person name="Irimia M."/>
            <person name="Maruyama S."/>
            <person name="Arias M.C."/>
            <person name="Ball S.G."/>
            <person name="Gile G.H."/>
            <person name="Hirakawa Y."/>
            <person name="Hopkins J.F."/>
            <person name="Rensing S.A."/>
            <person name="Schmutz J."/>
            <person name="Symeonidi A."/>
            <person name="Elias M."/>
            <person name="Eveleigh R.J."/>
            <person name="Herman E.K."/>
            <person name="Klute M.J."/>
            <person name="Nakayama T."/>
            <person name="Obornik M."/>
            <person name="Reyes-Prieto A."/>
            <person name="Armbrust E.V."/>
            <person name="Aves S.J."/>
            <person name="Beiko R.G."/>
            <person name="Coutinho P."/>
            <person name="Dacks J.B."/>
            <person name="Durnford D.G."/>
            <person name="Fast N.M."/>
            <person name="Green B.R."/>
            <person name="Grisdale C."/>
            <person name="Hempe F."/>
            <person name="Henrissat B."/>
            <person name="Hoppner M.P."/>
            <person name="Ishida K.-I."/>
            <person name="Kim E."/>
            <person name="Koreny L."/>
            <person name="Kroth P.G."/>
            <person name="Liu Y."/>
            <person name="Malik S.-B."/>
            <person name="Maier U.G."/>
            <person name="McRose D."/>
            <person name="Mock T."/>
            <person name="Neilson J.A."/>
            <person name="Onodera N.T."/>
            <person name="Poole A.M."/>
            <person name="Pritham E.J."/>
            <person name="Richards T.A."/>
            <person name="Rocap G."/>
            <person name="Roy S.W."/>
            <person name="Sarai C."/>
            <person name="Schaack S."/>
            <person name="Shirato S."/>
            <person name="Slamovits C.H."/>
            <person name="Spencer D.F."/>
            <person name="Suzuki S."/>
            <person name="Worden A.Z."/>
            <person name="Zauner S."/>
            <person name="Barry K."/>
            <person name="Bell C."/>
            <person name="Bharti A.K."/>
            <person name="Crow J.A."/>
            <person name="Grimwood J."/>
            <person name="Kramer R."/>
            <person name="Lindquist E."/>
            <person name="Lucas S."/>
            <person name="Salamov A."/>
            <person name="McFadden G.I."/>
            <person name="Lane C.E."/>
            <person name="Keeling P.J."/>
            <person name="Gray M.W."/>
            <person name="Grigoriev I.V."/>
            <person name="Archibald J.M."/>
        </authorList>
    </citation>
    <scope>NUCLEOTIDE SEQUENCE</scope>
    <source>
        <strain evidence="4">CCMP2712</strain>
    </source>
</reference>
<sequence>MQQFRPLLARTSLEKRDLKLVFDANRDGWTPSAFHLAVDKLGPGVVLARTEQGAVVGGYNPKGWVGYGEYRGSIAAFLFCWPDGDTSRPAIKLRKVGGAGLACIDDPESGPRFGADGFHVPLEAPRSEGEAGRERLARCKLGPYYEKRPDGSNTIFTKAEKATATLTDLKVYVGIYDADEEIPYNDALPFQLE</sequence>
<dbReference type="OMA" id="FLFTWPD"/>
<evidence type="ECO:0000259" key="1">
    <source>
        <dbReference type="PROSITE" id="PS51886"/>
    </source>
</evidence>
<gene>
    <name evidence="2" type="ORF">GUITHDRAFT_164398</name>
</gene>
<dbReference type="InterPro" id="IPR006571">
    <property type="entry name" value="TLDc_dom"/>
</dbReference>
<dbReference type="HOGENOM" id="CLU_103964_0_0_1"/>
<feature type="domain" description="TLDc" evidence="1">
    <location>
        <begin position="1"/>
        <end position="193"/>
    </location>
</feature>
<dbReference type="PaxDb" id="55529-EKX41330"/>
<dbReference type="STRING" id="905079.L1IZU1"/>
<evidence type="ECO:0000313" key="2">
    <source>
        <dbReference type="EMBL" id="EKX41330.1"/>
    </source>
</evidence>
<evidence type="ECO:0000313" key="4">
    <source>
        <dbReference type="Proteomes" id="UP000011087"/>
    </source>
</evidence>
<protein>
    <recommendedName>
        <fullName evidence="1">TLDc domain-containing protein</fullName>
    </recommendedName>
</protein>
<dbReference type="KEGG" id="gtt:GUITHDRAFT_164398"/>
<accession>L1IZU1</accession>
<keyword evidence="4" id="KW-1185">Reference proteome</keyword>
<dbReference type="PROSITE" id="PS51886">
    <property type="entry name" value="TLDC"/>
    <property type="match status" value="1"/>
</dbReference>
<dbReference type="RefSeq" id="XP_005828310.1">
    <property type="nucleotide sequence ID" value="XM_005828253.1"/>
</dbReference>
<evidence type="ECO:0000313" key="3">
    <source>
        <dbReference type="EnsemblProtists" id="EKX41330"/>
    </source>
</evidence>
<dbReference type="AlphaFoldDB" id="L1IZU1"/>
<organism evidence="2">
    <name type="scientific">Guillardia theta (strain CCMP2712)</name>
    <name type="common">Cryptophyte</name>
    <dbReference type="NCBI Taxonomy" id="905079"/>
    <lineage>
        <taxon>Eukaryota</taxon>
        <taxon>Cryptophyceae</taxon>
        <taxon>Pyrenomonadales</taxon>
        <taxon>Geminigeraceae</taxon>
        <taxon>Guillardia</taxon>
    </lineage>
</organism>
<dbReference type="OrthoDB" id="25620at2759"/>
<dbReference type="eggNOG" id="ENOG502S19X">
    <property type="taxonomic scope" value="Eukaryota"/>
</dbReference>
<dbReference type="EMBL" id="JH993024">
    <property type="protein sequence ID" value="EKX41330.1"/>
    <property type="molecule type" value="Genomic_DNA"/>
</dbReference>
<reference evidence="3" key="3">
    <citation type="submission" date="2016-03" db="UniProtKB">
        <authorList>
            <consortium name="EnsemblProtists"/>
        </authorList>
    </citation>
    <scope>IDENTIFICATION</scope>
</reference>
<dbReference type="Proteomes" id="UP000011087">
    <property type="component" value="Unassembled WGS sequence"/>
</dbReference>
<proteinExistence type="predicted"/>
<dbReference type="EnsemblProtists" id="EKX41330">
    <property type="protein sequence ID" value="EKX41330"/>
    <property type="gene ID" value="GUITHDRAFT_164398"/>
</dbReference>
<name>L1IZU1_GUITC</name>
<dbReference type="Pfam" id="PF07534">
    <property type="entry name" value="TLD"/>
    <property type="match status" value="1"/>
</dbReference>